<organism evidence="1 2">
    <name type="scientific">Natronobacillus azotifigens</name>
    <dbReference type="NCBI Taxonomy" id="472978"/>
    <lineage>
        <taxon>Bacteria</taxon>
        <taxon>Bacillati</taxon>
        <taxon>Bacillota</taxon>
        <taxon>Bacilli</taxon>
        <taxon>Bacillales</taxon>
        <taxon>Bacillaceae</taxon>
        <taxon>Natronobacillus</taxon>
    </lineage>
</organism>
<dbReference type="EMBL" id="JAPRAT010000005">
    <property type="protein sequence ID" value="MCZ0702379.1"/>
    <property type="molecule type" value="Genomic_DNA"/>
</dbReference>
<comment type="caution">
    <text evidence="1">The sequence shown here is derived from an EMBL/GenBank/DDBJ whole genome shotgun (WGS) entry which is preliminary data.</text>
</comment>
<dbReference type="Proteomes" id="UP001084197">
    <property type="component" value="Unassembled WGS sequence"/>
</dbReference>
<evidence type="ECO:0000313" key="1">
    <source>
        <dbReference type="EMBL" id="MCZ0702379.1"/>
    </source>
</evidence>
<sequence length="101" mass="11702">MSKRRTEHNLNEQYEIVMRIRNEDGSQYLLARAEEMSDTTLRNWLRGYQAGAVVCLKDLKDGEIIRMKLNTQAVEHYLNTSSGLDSTCFQFNISSNSVLRQ</sequence>
<reference evidence="1" key="1">
    <citation type="submission" date="2022-11" db="EMBL/GenBank/DDBJ databases">
        <title>WGS of Natronobacillus azotifigens 24KS-1, an anaerobic diazotrophic haloalkaliphile from soda-rich habitats.</title>
        <authorList>
            <person name="Sorokin D.Y."/>
            <person name="Merkel A.Y."/>
        </authorList>
    </citation>
    <scope>NUCLEOTIDE SEQUENCE</scope>
    <source>
        <strain evidence="1">24KS-1</strain>
    </source>
</reference>
<dbReference type="RefSeq" id="WP_268779147.1">
    <property type="nucleotide sequence ID" value="NZ_JAPRAT010000005.1"/>
</dbReference>
<protein>
    <submittedName>
        <fullName evidence="1">Uncharacterized protein</fullName>
    </submittedName>
</protein>
<keyword evidence="2" id="KW-1185">Reference proteome</keyword>
<dbReference type="AlphaFoldDB" id="A0A9J6RAP2"/>
<accession>A0A9J6RAP2</accession>
<name>A0A9J6RAP2_9BACI</name>
<proteinExistence type="predicted"/>
<gene>
    <name evidence="1" type="ORF">OWO01_04025</name>
</gene>
<evidence type="ECO:0000313" key="2">
    <source>
        <dbReference type="Proteomes" id="UP001084197"/>
    </source>
</evidence>